<feature type="transmembrane region" description="Helical" evidence="6">
    <location>
        <begin position="204"/>
        <end position="235"/>
    </location>
</feature>
<dbReference type="Pfam" id="PF01594">
    <property type="entry name" value="AI-2E_transport"/>
    <property type="match status" value="1"/>
</dbReference>
<evidence type="ECO:0008006" key="8">
    <source>
        <dbReference type="Google" id="ProtNLM"/>
    </source>
</evidence>
<feature type="transmembrane region" description="Helical" evidence="6">
    <location>
        <begin position="145"/>
        <end position="165"/>
    </location>
</feature>
<comment type="subcellular location">
    <subcellularLocation>
        <location evidence="1">Membrane</location>
        <topology evidence="1">Multi-pass membrane protein</topology>
    </subcellularLocation>
</comment>
<evidence type="ECO:0000256" key="5">
    <source>
        <dbReference type="ARBA" id="ARBA00023136"/>
    </source>
</evidence>
<dbReference type="PANTHER" id="PTHR21716:SF64">
    <property type="entry name" value="AI-2 TRANSPORT PROTEIN TQSA"/>
    <property type="match status" value="1"/>
</dbReference>
<organism evidence="7">
    <name type="scientific">marine metagenome</name>
    <dbReference type="NCBI Taxonomy" id="408172"/>
    <lineage>
        <taxon>unclassified sequences</taxon>
        <taxon>metagenomes</taxon>
        <taxon>ecological metagenomes</taxon>
    </lineage>
</organism>
<evidence type="ECO:0000256" key="6">
    <source>
        <dbReference type="SAM" id="Phobius"/>
    </source>
</evidence>
<keyword evidence="4 6" id="KW-1133">Transmembrane helix</keyword>
<evidence type="ECO:0000256" key="3">
    <source>
        <dbReference type="ARBA" id="ARBA00022692"/>
    </source>
</evidence>
<proteinExistence type="inferred from homology"/>
<feature type="transmembrane region" description="Helical" evidence="6">
    <location>
        <begin position="290"/>
        <end position="309"/>
    </location>
</feature>
<accession>A0A382AZ60</accession>
<dbReference type="GO" id="GO:0016020">
    <property type="term" value="C:membrane"/>
    <property type="evidence" value="ECO:0007669"/>
    <property type="project" value="UniProtKB-SubCell"/>
</dbReference>
<keyword evidence="5 6" id="KW-0472">Membrane</keyword>
<sequence>MIANDRPVHDRGARFLIIAASLVIVLAGLRASGQLLLPFLVSVFLAIISLPFMAGLRRWGLPPVLAVLATVLTAVAVLAGVVIVIGQSLNEFTTAAPGYQARFQELIGWVLEWLEARGVDTAGWGAPDMLNPAALMDLVGGTLRAVAAIAQNTFLVILTMVFILAEAAGFSGKLKAAFGDRSDHVERFGQITRQVQRYLAIKTLISLVTGILVGLWVSLLGFGFPLLWGLIAFIFNYIPNLGSILAAIPPVLLVLVQFGPASASVLALGYLVINIGLANFLEPYLMGRRLGLSTLVVFMSLVFWGWIWGPVGMLLSVPLTVIVKIALENTEDFRWVAVMLDAHPRRSTARFFRR</sequence>
<protein>
    <recommendedName>
        <fullName evidence="8">AI-2 transport protein TqsA</fullName>
    </recommendedName>
</protein>
<evidence type="ECO:0000313" key="7">
    <source>
        <dbReference type="EMBL" id="SVB06247.1"/>
    </source>
</evidence>
<evidence type="ECO:0000256" key="1">
    <source>
        <dbReference type="ARBA" id="ARBA00004141"/>
    </source>
</evidence>
<gene>
    <name evidence="7" type="ORF">METZ01_LOCUS159101</name>
</gene>
<feature type="transmembrane region" description="Helical" evidence="6">
    <location>
        <begin position="255"/>
        <end position="278"/>
    </location>
</feature>
<keyword evidence="3 6" id="KW-0812">Transmembrane</keyword>
<dbReference type="InterPro" id="IPR002549">
    <property type="entry name" value="AI-2E-like"/>
</dbReference>
<name>A0A382AZ60_9ZZZZ</name>
<feature type="transmembrane region" description="Helical" evidence="6">
    <location>
        <begin position="35"/>
        <end position="56"/>
    </location>
</feature>
<reference evidence="7" key="1">
    <citation type="submission" date="2018-05" db="EMBL/GenBank/DDBJ databases">
        <authorList>
            <person name="Lanie J.A."/>
            <person name="Ng W.-L."/>
            <person name="Kazmierczak K.M."/>
            <person name="Andrzejewski T.M."/>
            <person name="Davidsen T.M."/>
            <person name="Wayne K.J."/>
            <person name="Tettelin H."/>
            <person name="Glass J.I."/>
            <person name="Rusch D."/>
            <person name="Podicherti R."/>
            <person name="Tsui H.-C.T."/>
            <person name="Winkler M.E."/>
        </authorList>
    </citation>
    <scope>NUCLEOTIDE SEQUENCE</scope>
</reference>
<evidence type="ECO:0000256" key="4">
    <source>
        <dbReference type="ARBA" id="ARBA00022989"/>
    </source>
</evidence>
<dbReference type="EMBL" id="UINC01027279">
    <property type="protein sequence ID" value="SVB06247.1"/>
    <property type="molecule type" value="Genomic_DNA"/>
</dbReference>
<dbReference type="GO" id="GO:0055085">
    <property type="term" value="P:transmembrane transport"/>
    <property type="evidence" value="ECO:0007669"/>
    <property type="project" value="TreeGrafter"/>
</dbReference>
<evidence type="ECO:0000256" key="2">
    <source>
        <dbReference type="ARBA" id="ARBA00009773"/>
    </source>
</evidence>
<feature type="transmembrane region" description="Helical" evidence="6">
    <location>
        <begin position="12"/>
        <end position="29"/>
    </location>
</feature>
<comment type="similarity">
    <text evidence="2">Belongs to the autoinducer-2 exporter (AI-2E) (TC 2.A.86) family.</text>
</comment>
<feature type="transmembrane region" description="Helical" evidence="6">
    <location>
        <begin position="63"/>
        <end position="85"/>
    </location>
</feature>
<dbReference type="PANTHER" id="PTHR21716">
    <property type="entry name" value="TRANSMEMBRANE PROTEIN"/>
    <property type="match status" value="1"/>
</dbReference>
<dbReference type="AlphaFoldDB" id="A0A382AZ60"/>